<dbReference type="InterPro" id="IPR038488">
    <property type="entry name" value="Integrase_DNA-bd_sf"/>
</dbReference>
<keyword evidence="7" id="KW-1185">Reference proteome</keyword>
<evidence type="ECO:0000313" key="6">
    <source>
        <dbReference type="EMBL" id="QOW46434.1"/>
    </source>
</evidence>
<dbReference type="InterPro" id="IPR050808">
    <property type="entry name" value="Phage_Integrase"/>
</dbReference>
<dbReference type="InterPro" id="IPR004107">
    <property type="entry name" value="Integrase_SAM-like_N"/>
</dbReference>
<protein>
    <submittedName>
        <fullName evidence="6">Tyrosine-type recombinase/integrase</fullName>
    </submittedName>
</protein>
<accession>A0A7S6VX23</accession>
<evidence type="ECO:0000256" key="2">
    <source>
        <dbReference type="ARBA" id="ARBA00022908"/>
    </source>
</evidence>
<keyword evidence="3" id="KW-0238">DNA-binding</keyword>
<dbReference type="GO" id="GO:0015074">
    <property type="term" value="P:DNA integration"/>
    <property type="evidence" value="ECO:0007669"/>
    <property type="project" value="UniProtKB-KW"/>
</dbReference>
<dbReference type="PANTHER" id="PTHR30629">
    <property type="entry name" value="PROPHAGE INTEGRASE"/>
    <property type="match status" value="1"/>
</dbReference>
<keyword evidence="4" id="KW-0233">DNA recombination</keyword>
<evidence type="ECO:0000259" key="5">
    <source>
        <dbReference type="PROSITE" id="PS51898"/>
    </source>
</evidence>
<dbReference type="Gene3D" id="1.10.150.130">
    <property type="match status" value="1"/>
</dbReference>
<dbReference type="Proteomes" id="UP000593966">
    <property type="component" value="Chromosome"/>
</dbReference>
<gene>
    <name evidence="6" type="ORF">G0028_11295</name>
</gene>
<dbReference type="Pfam" id="PF14659">
    <property type="entry name" value="Phage_int_SAM_3"/>
    <property type="match status" value="1"/>
</dbReference>
<evidence type="ECO:0000313" key="7">
    <source>
        <dbReference type="Proteomes" id="UP000593966"/>
    </source>
</evidence>
<proteinExistence type="inferred from homology"/>
<evidence type="ECO:0000256" key="3">
    <source>
        <dbReference type="ARBA" id="ARBA00023125"/>
    </source>
</evidence>
<dbReference type="Gene3D" id="1.10.443.10">
    <property type="entry name" value="Intergrase catalytic core"/>
    <property type="match status" value="1"/>
</dbReference>
<dbReference type="GO" id="GO:0006310">
    <property type="term" value="P:DNA recombination"/>
    <property type="evidence" value="ECO:0007669"/>
    <property type="project" value="UniProtKB-KW"/>
</dbReference>
<dbReference type="GO" id="GO:0003677">
    <property type="term" value="F:DNA binding"/>
    <property type="evidence" value="ECO:0007669"/>
    <property type="project" value="UniProtKB-KW"/>
</dbReference>
<feature type="domain" description="Tyr recombinase" evidence="5">
    <location>
        <begin position="211"/>
        <end position="388"/>
    </location>
</feature>
<sequence length="401" mass="46745">MKRQDIKKRPLSDTVLDSLEPEDKEYRELDGNGLYFRVQPNGKKAWLFRYKKDNGKWSWLGLGTYPTIKGALARKKAAEFSEKISNGESLTTKNMVKQQNIENENLRFKVLMFDWLDTKKSNWGTDTYDKAVKSIKRHIIPAFGERDFTAISPKEWFDFFQGLQRDLGIYTQVEKLTSYVRNAYDWAKFQEKIVFNPLEGITRHLDKNNGGNMKFVEMNEFPSLIHAIRRYPKRDMAIGLELFALLFPRPVELRYATWEQFDFDQAVWIKPAEIMKKDIAHAVPLPKQAIKLLKELETYRTESNLLFAGRGSLTEPVSDNTFNQALNRLGYQGRQNPHGFRHIASTQLNNKFSDKEQVVEACLAHLKKGVKGVYDKGAHFEERIGMMQWWADEIDRMTNTP</sequence>
<dbReference type="InterPro" id="IPR010998">
    <property type="entry name" value="Integrase_recombinase_N"/>
</dbReference>
<reference evidence="6 7" key="1">
    <citation type="submission" date="2020-02" db="EMBL/GenBank/DDBJ databases">
        <title>Tigecycline-resistant Acinetobacter species from pigs and migratory birds.</title>
        <authorList>
            <person name="Chen C."/>
            <person name="Sun J."/>
            <person name="Liao X.-P."/>
            <person name="Liu Y.-H."/>
        </authorList>
    </citation>
    <scope>NUCLEOTIDE SEQUENCE [LARGE SCALE GENOMIC DNA]</scope>
    <source>
        <strain evidence="6 7">YH12207_T</strain>
    </source>
</reference>
<dbReference type="InterPro" id="IPR002104">
    <property type="entry name" value="Integrase_catalytic"/>
</dbReference>
<dbReference type="PANTHER" id="PTHR30629:SF2">
    <property type="entry name" value="PROPHAGE INTEGRASE INTS-RELATED"/>
    <property type="match status" value="1"/>
</dbReference>
<dbReference type="CDD" id="cd00801">
    <property type="entry name" value="INT_P4_C"/>
    <property type="match status" value="1"/>
</dbReference>
<dbReference type="RefSeq" id="WP_180047864.1">
    <property type="nucleotide sequence ID" value="NZ_CP048659.1"/>
</dbReference>
<evidence type="ECO:0000256" key="4">
    <source>
        <dbReference type="ARBA" id="ARBA00023172"/>
    </source>
</evidence>
<dbReference type="EMBL" id="CP048659">
    <property type="protein sequence ID" value="QOW46434.1"/>
    <property type="molecule type" value="Genomic_DNA"/>
</dbReference>
<comment type="similarity">
    <text evidence="1">Belongs to the 'phage' integrase family.</text>
</comment>
<dbReference type="Pfam" id="PF00589">
    <property type="entry name" value="Phage_integrase"/>
    <property type="match status" value="1"/>
</dbReference>
<dbReference type="Pfam" id="PF13356">
    <property type="entry name" value="Arm-DNA-bind_3"/>
    <property type="match status" value="1"/>
</dbReference>
<organism evidence="6 7">
    <name type="scientific">Acinetobacter piscicola</name>
    <dbReference type="NCBI Taxonomy" id="2006115"/>
    <lineage>
        <taxon>Bacteria</taxon>
        <taxon>Pseudomonadati</taxon>
        <taxon>Pseudomonadota</taxon>
        <taxon>Gammaproteobacteria</taxon>
        <taxon>Moraxellales</taxon>
        <taxon>Moraxellaceae</taxon>
        <taxon>Acinetobacter</taxon>
    </lineage>
</organism>
<dbReference type="PROSITE" id="PS51898">
    <property type="entry name" value="TYR_RECOMBINASE"/>
    <property type="match status" value="1"/>
</dbReference>
<dbReference type="Gene3D" id="3.30.160.390">
    <property type="entry name" value="Integrase, DNA-binding domain"/>
    <property type="match status" value="1"/>
</dbReference>
<dbReference type="InterPro" id="IPR025166">
    <property type="entry name" value="Integrase_DNA_bind_dom"/>
</dbReference>
<dbReference type="InterPro" id="IPR011010">
    <property type="entry name" value="DNA_brk_join_enz"/>
</dbReference>
<dbReference type="AlphaFoldDB" id="A0A7S6VX23"/>
<name>A0A7S6VX23_9GAMM</name>
<dbReference type="SUPFAM" id="SSF56349">
    <property type="entry name" value="DNA breaking-rejoining enzymes"/>
    <property type="match status" value="1"/>
</dbReference>
<keyword evidence="2" id="KW-0229">DNA integration</keyword>
<evidence type="ECO:0000256" key="1">
    <source>
        <dbReference type="ARBA" id="ARBA00008857"/>
    </source>
</evidence>
<dbReference type="InterPro" id="IPR013762">
    <property type="entry name" value="Integrase-like_cat_sf"/>
</dbReference>